<dbReference type="InterPro" id="IPR038765">
    <property type="entry name" value="Papain-like_cys_pep_sf"/>
</dbReference>
<name>A0A941CN30_9CLOT</name>
<evidence type="ECO:0000313" key="3">
    <source>
        <dbReference type="EMBL" id="MBR0575595.1"/>
    </source>
</evidence>
<dbReference type="Pfam" id="PF01841">
    <property type="entry name" value="Transglut_core"/>
    <property type="match status" value="1"/>
</dbReference>
<dbReference type="Proteomes" id="UP000675379">
    <property type="component" value="Unassembled WGS sequence"/>
</dbReference>
<dbReference type="SUPFAM" id="SSF54001">
    <property type="entry name" value="Cysteine proteinases"/>
    <property type="match status" value="1"/>
</dbReference>
<dbReference type="EMBL" id="JAGSCS010000004">
    <property type="protein sequence ID" value="MBR0575595.1"/>
    <property type="molecule type" value="Genomic_DNA"/>
</dbReference>
<dbReference type="AlphaFoldDB" id="A0A941CN30"/>
<reference evidence="3" key="1">
    <citation type="submission" date="2021-04" db="EMBL/GenBank/DDBJ databases">
        <title>Proteiniclasticum sedimins sp. nov., an obligate anaerobic bacterium isolated from anaerobic sludge.</title>
        <authorList>
            <person name="Liu J."/>
        </authorList>
    </citation>
    <scope>NUCLEOTIDE SEQUENCE</scope>
    <source>
        <strain evidence="3">BAD-10</strain>
    </source>
</reference>
<dbReference type="InterPro" id="IPR052557">
    <property type="entry name" value="CAP/Cytokinesis_protein"/>
</dbReference>
<evidence type="ECO:0000313" key="4">
    <source>
        <dbReference type="Proteomes" id="UP000675379"/>
    </source>
</evidence>
<dbReference type="Gene3D" id="3.10.620.30">
    <property type="match status" value="1"/>
</dbReference>
<evidence type="ECO:0000256" key="1">
    <source>
        <dbReference type="SAM" id="SignalP"/>
    </source>
</evidence>
<dbReference type="SMART" id="SM00728">
    <property type="entry name" value="ChW"/>
    <property type="match status" value="6"/>
</dbReference>
<feature type="chain" id="PRO_5037740566" description="Transglutaminase-like domain-containing protein" evidence="1">
    <location>
        <begin position="29"/>
        <end position="756"/>
    </location>
</feature>
<comment type="caution">
    <text evidence="3">The sequence shown here is derived from an EMBL/GenBank/DDBJ whole genome shotgun (WGS) entry which is preliminary data.</text>
</comment>
<keyword evidence="4" id="KW-1185">Reference proteome</keyword>
<sequence length="756" mass="82291">MNFKKVRNLAASFLLFAFTLTAPGVAHAEDLRLPSPETTAAAETSTVPWPALDDAGALLQREMVPALQTSSVSNLVEPQVLSSTYTSATTAIVNALANMAPSVSLTTYGIPRAEIGELFFSILNDHPEFFYVKGSISYTIDSVKGTIKTLVPSYTKTADQVASMRYLFEEEVTKALSVITPGMTDVEKALAIHDYLILNTRYDMNSTILPDSYNAYGVLVDNLAVCNGYALAYKYLMENRLGIPTELVVSNAMNHAWNLITIGGQNYHVDVTWDDPVWDRLGNVGHDYFLLSDAAISAGTNPHYSWTVAGTAPSTTYDNMFWKNVDSRFVVDSGNWYYMSTAGKLMKYSAINGTQTTVYTLPSGSYKSGVSLKLDEKNGKLFFHTDSSILSMNKDGSGLSTAFVPSAGLGAIQGLAFLDGALKYTQRSSYYTNSWENLYEAPVVTAPPVTGVQYRTHIQNIGWQAFKANGETSGTSGLSLRLEGIEIRLGNMPNLGIRYSTHVQDYGWQGYVQDGAVSGTVGQAKRLEAIKIELTGADKDKYDIFYRVHVQNLGWLDWAKNGHAAGSAGYSYRLEAIEIKILEKGQGSSLPQTNSYTSFYGDGLTNYSTHVQDFGWQSTVTDGAVSGTTGLSKRLEGITLKLGSSLPYGSVVYSTHVQDYGWMGEVTDGSLSGTTGQAKRLEAIRIRLTGTVAEQYDIYYRVHAENFGWMGWAKNGQDAGTAGYSYRLEAIQICLVPKGAPAPGSTANAFTAKVLK</sequence>
<dbReference type="InterPro" id="IPR002931">
    <property type="entry name" value="Transglutaminase-like"/>
</dbReference>
<dbReference type="RefSeq" id="WP_211800121.1">
    <property type="nucleotide sequence ID" value="NZ_JAGSCS010000004.1"/>
</dbReference>
<organism evidence="3 4">
    <name type="scientific">Proteiniclasticum sediminis</name>
    <dbReference type="NCBI Taxonomy" id="2804028"/>
    <lineage>
        <taxon>Bacteria</taxon>
        <taxon>Bacillati</taxon>
        <taxon>Bacillota</taxon>
        <taxon>Clostridia</taxon>
        <taxon>Eubacteriales</taxon>
        <taxon>Clostridiaceae</taxon>
        <taxon>Proteiniclasticum</taxon>
    </lineage>
</organism>
<proteinExistence type="predicted"/>
<accession>A0A941CN30</accession>
<dbReference type="PANTHER" id="PTHR46333">
    <property type="entry name" value="CYTOKINESIS PROTEIN 3"/>
    <property type="match status" value="1"/>
</dbReference>
<evidence type="ECO:0000259" key="2">
    <source>
        <dbReference type="Pfam" id="PF01841"/>
    </source>
</evidence>
<feature type="signal peptide" evidence="1">
    <location>
        <begin position="1"/>
        <end position="28"/>
    </location>
</feature>
<feature type="domain" description="Transglutaminase-like" evidence="2">
    <location>
        <begin position="179"/>
        <end position="270"/>
    </location>
</feature>
<keyword evidence="1" id="KW-0732">Signal</keyword>
<dbReference type="PANTHER" id="PTHR46333:SF2">
    <property type="entry name" value="CYTOKINESIS PROTEIN 3"/>
    <property type="match status" value="1"/>
</dbReference>
<gene>
    <name evidence="3" type="ORF">KCG48_04485</name>
</gene>
<dbReference type="InterPro" id="IPR006637">
    <property type="entry name" value="ChW"/>
</dbReference>
<dbReference type="Pfam" id="PF07538">
    <property type="entry name" value="ChW"/>
    <property type="match status" value="6"/>
</dbReference>
<protein>
    <recommendedName>
        <fullName evidence="2">Transglutaminase-like domain-containing protein</fullName>
    </recommendedName>
</protein>
<dbReference type="GO" id="GO:0005737">
    <property type="term" value="C:cytoplasm"/>
    <property type="evidence" value="ECO:0007669"/>
    <property type="project" value="TreeGrafter"/>
</dbReference>